<dbReference type="OrthoDB" id="10549503at2759"/>
<reference evidence="1 2" key="1">
    <citation type="submission" date="2013-09" db="EMBL/GenBank/DDBJ databases">
        <title>Corchorus capsularis genome sequencing.</title>
        <authorList>
            <person name="Alam M."/>
            <person name="Haque M.S."/>
            <person name="Islam M.S."/>
            <person name="Emdad E.M."/>
            <person name="Islam M.M."/>
            <person name="Ahmed B."/>
            <person name="Halim A."/>
            <person name="Hossen Q.M.M."/>
            <person name="Hossain M.Z."/>
            <person name="Ahmed R."/>
            <person name="Khan M.M."/>
            <person name="Islam R."/>
            <person name="Rashid M.M."/>
            <person name="Khan S.A."/>
            <person name="Rahman M.S."/>
            <person name="Alam M."/>
        </authorList>
    </citation>
    <scope>NUCLEOTIDE SEQUENCE [LARGE SCALE GENOMIC DNA]</scope>
    <source>
        <strain evidence="2">cv. CVL-1</strain>
        <tissue evidence="1">Whole seedling</tissue>
    </source>
</reference>
<dbReference type="Proteomes" id="UP000188268">
    <property type="component" value="Unassembled WGS sequence"/>
</dbReference>
<comment type="caution">
    <text evidence="1">The sequence shown here is derived from an EMBL/GenBank/DDBJ whole genome shotgun (WGS) entry which is preliminary data.</text>
</comment>
<dbReference type="EMBL" id="AWWV01014652">
    <property type="protein sequence ID" value="OMO55517.1"/>
    <property type="molecule type" value="Genomic_DNA"/>
</dbReference>
<dbReference type="AlphaFoldDB" id="A0A1R3GBT0"/>
<proteinExistence type="predicted"/>
<dbReference type="Gramene" id="OMO55517">
    <property type="protein sequence ID" value="OMO55517"/>
    <property type="gene ID" value="CCACVL1_27209"/>
</dbReference>
<name>A0A1R3GBT0_COCAP</name>
<organism evidence="1 2">
    <name type="scientific">Corchorus capsularis</name>
    <name type="common">Jute</name>
    <dbReference type="NCBI Taxonomy" id="210143"/>
    <lineage>
        <taxon>Eukaryota</taxon>
        <taxon>Viridiplantae</taxon>
        <taxon>Streptophyta</taxon>
        <taxon>Embryophyta</taxon>
        <taxon>Tracheophyta</taxon>
        <taxon>Spermatophyta</taxon>
        <taxon>Magnoliopsida</taxon>
        <taxon>eudicotyledons</taxon>
        <taxon>Gunneridae</taxon>
        <taxon>Pentapetalae</taxon>
        <taxon>rosids</taxon>
        <taxon>malvids</taxon>
        <taxon>Malvales</taxon>
        <taxon>Malvaceae</taxon>
        <taxon>Grewioideae</taxon>
        <taxon>Apeibeae</taxon>
        <taxon>Corchorus</taxon>
    </lineage>
</organism>
<gene>
    <name evidence="1" type="ORF">CCACVL1_27209</name>
</gene>
<evidence type="ECO:0000313" key="2">
    <source>
        <dbReference type="Proteomes" id="UP000188268"/>
    </source>
</evidence>
<keyword evidence="2" id="KW-1185">Reference proteome</keyword>
<sequence>MVKLRVRPTASQVIKQDEADGLPRKLRLRSKASKAI</sequence>
<accession>A0A1R3GBT0</accession>
<protein>
    <submittedName>
        <fullName evidence="1">Uncharacterized protein</fullName>
    </submittedName>
</protein>
<evidence type="ECO:0000313" key="1">
    <source>
        <dbReference type="EMBL" id="OMO55517.1"/>
    </source>
</evidence>